<evidence type="ECO:0000313" key="11">
    <source>
        <dbReference type="EMBL" id="AXF38215.1"/>
    </source>
</evidence>
<evidence type="ECO:0000256" key="4">
    <source>
        <dbReference type="ARBA" id="ARBA00022852"/>
    </source>
</evidence>
<sequence>MTRNAIAIIGALVLFAALFLGGVKLGTHVEHNARLAEVADINARHATELAKAHKERADAEQRARDIEAQRAADMATLDAYYQKELSDAKTVSDRTIAGLRAGTLRVRERFTCPGGATRTGAAGQAGAGAGVGDAATRYGLQAEDVAVLLLEADRADEVTIALRACQAIVRGDRGGAP</sequence>
<keyword evidence="4" id="KW-0204">Cytolysis</keyword>
<keyword evidence="12" id="KW-1185">Reference proteome</keyword>
<evidence type="ECO:0000256" key="7">
    <source>
        <dbReference type="ARBA" id="ARBA00022989"/>
    </source>
</evidence>
<accession>A0A345ANS6</accession>
<evidence type="ECO:0000313" key="12">
    <source>
        <dbReference type="Proteomes" id="UP000256012"/>
    </source>
</evidence>
<evidence type="ECO:0000256" key="3">
    <source>
        <dbReference type="ARBA" id="ARBA00022692"/>
    </source>
</evidence>
<name>A0A345ANS6_9CAUD</name>
<keyword evidence="7" id="KW-1133">Transmembrane helix</keyword>
<keyword evidence="9" id="KW-1188">Viral release from host cell</keyword>
<keyword evidence="2" id="KW-1032">Host cell membrane</keyword>
<dbReference type="Proteomes" id="UP000256012">
    <property type="component" value="Segment"/>
</dbReference>
<evidence type="ECO:0000256" key="10">
    <source>
        <dbReference type="SAM" id="Coils"/>
    </source>
</evidence>
<protein>
    <submittedName>
        <fullName evidence="11">Putative Rz-like lysis protein</fullName>
    </submittedName>
</protein>
<dbReference type="InterPro" id="IPR004929">
    <property type="entry name" value="I-spanin"/>
</dbReference>
<dbReference type="GO" id="GO:0044659">
    <property type="term" value="P:viral release from host cell by cytolysis"/>
    <property type="evidence" value="ECO:0007669"/>
    <property type="project" value="InterPro"/>
</dbReference>
<dbReference type="Pfam" id="PF03245">
    <property type="entry name" value="Phage_lysis"/>
    <property type="match status" value="1"/>
</dbReference>
<evidence type="ECO:0000256" key="8">
    <source>
        <dbReference type="ARBA" id="ARBA00023136"/>
    </source>
</evidence>
<dbReference type="EMBL" id="MH252365">
    <property type="protein sequence ID" value="AXF38215.1"/>
    <property type="molecule type" value="Genomic_DNA"/>
</dbReference>
<dbReference type="KEGG" id="vg:63642346"/>
<organism evidence="11 12">
    <name type="scientific">Ralstonia phage phiRSP</name>
    <dbReference type="NCBI Taxonomy" id="2201420"/>
    <lineage>
        <taxon>Viruses</taxon>
        <taxon>Duplodnaviria</taxon>
        <taxon>Heunggongvirae</taxon>
        <taxon>Uroviricota</taxon>
        <taxon>Caudoviricetes</taxon>
        <taxon>Coatlandelriovirus</taxon>
        <taxon>Coatlandelriovirus RSP</taxon>
    </lineage>
</organism>
<keyword evidence="3" id="KW-0812">Transmembrane</keyword>
<evidence type="ECO:0000256" key="2">
    <source>
        <dbReference type="ARBA" id="ARBA00022511"/>
    </source>
</evidence>
<proteinExistence type="predicted"/>
<keyword evidence="10" id="KW-0175">Coiled coil</keyword>
<reference evidence="11 12" key="1">
    <citation type="submission" date="2018-04" db="EMBL/GenBank/DDBJ databases">
        <title>Complete genome of bacteriophage phiRSP, lytic for Ralstonia solanacearum.</title>
        <authorList>
            <person name="Hernandez-Romano J."/>
            <person name="Serrano-Plancarte R."/>
            <person name="Hernandez-Silva I.E."/>
            <person name="Perez-de-la-Rosa J.D."/>
        </authorList>
    </citation>
    <scope>NUCLEOTIDE SEQUENCE [LARGE SCALE GENOMIC DNA]</scope>
</reference>
<feature type="coiled-coil region" evidence="10">
    <location>
        <begin position="42"/>
        <end position="69"/>
    </location>
</feature>
<evidence type="ECO:0000256" key="9">
    <source>
        <dbReference type="ARBA" id="ARBA00023142"/>
    </source>
</evidence>
<keyword evidence="5" id="KW-1043">Host membrane</keyword>
<keyword evidence="8" id="KW-0472">Membrane</keyword>
<dbReference type="GeneID" id="63642346"/>
<evidence type="ECO:0000256" key="5">
    <source>
        <dbReference type="ARBA" id="ARBA00022870"/>
    </source>
</evidence>
<dbReference type="RefSeq" id="YP_010037882.1">
    <property type="nucleotide sequence ID" value="NC_054146.1"/>
</dbReference>
<evidence type="ECO:0000256" key="1">
    <source>
        <dbReference type="ARBA" id="ARBA00022445"/>
    </source>
</evidence>
<evidence type="ECO:0000256" key="6">
    <source>
        <dbReference type="ARBA" id="ARBA00022968"/>
    </source>
</evidence>
<keyword evidence="1" id="KW-1030">Host cell inner membrane</keyword>
<keyword evidence="6" id="KW-0735">Signal-anchor</keyword>
<keyword evidence="9" id="KW-0578">Host cell lysis by virus</keyword>